<sequence>MNPTIKNIVLLFACFLPFIVKGQPEDYYLAPAPTGDDSNDCLLSGDPCATLDHIMTLVADNDNIYVEGGVYMGSPTIDHTIKLIDISGKSTFGIVTLNANINFTIGLMEAEVVQVNPGGSIQDAVDLCPPSGAGYIEVRTGVYNESVTFNKDLSFTSISDPITITNIEMDNGATLTTDANMTISGNVTLTNGIINTQSTLYLGTGASDIVETNSNYVTGKVTMLTRPVGTGSIDFLGANVTNSSNIGDVTITRTTGSAAVVDGNPANSIAVVWDITSTGTPSATSLELHWVSPFDNGLTLNPMDIYRKTGSNWDANNDPADASGRTINFLNIDAFGSFTVSEDGSSLPVELLAFDATDYLNHVFLQWQTASEINHDYFEIQRSRDGENFEAIGRLSSHHNSYEIQTYDWKDYSPSPSSTSYYRLKMVDFDGSFEYSKTIAVTHNAGSSITLYPNPAKESISITADAEIERIEIFNTSGQQLRADLHDHTIDLSGIAPGIYALAIVSSGGVSVKKFIKE</sequence>
<dbReference type="Gene3D" id="2.60.40.10">
    <property type="entry name" value="Immunoglobulins"/>
    <property type="match status" value="1"/>
</dbReference>
<dbReference type="InterPro" id="IPR026444">
    <property type="entry name" value="Secre_tail"/>
</dbReference>
<accession>A0ABY6D0L1</accession>
<gene>
    <name evidence="2" type="ORF">N7E81_01125</name>
</gene>
<evidence type="ECO:0000259" key="1">
    <source>
        <dbReference type="Pfam" id="PF18962"/>
    </source>
</evidence>
<name>A0ABY6D0L1_9BACT</name>
<keyword evidence="3" id="KW-1185">Reference proteome</keyword>
<dbReference type="SUPFAM" id="SSF51126">
    <property type="entry name" value="Pectin lyase-like"/>
    <property type="match status" value="2"/>
</dbReference>
<dbReference type="EMBL" id="CP106735">
    <property type="protein sequence ID" value="UXX79712.1"/>
    <property type="molecule type" value="Genomic_DNA"/>
</dbReference>
<dbReference type="Pfam" id="PF18962">
    <property type="entry name" value="Por_Secre_tail"/>
    <property type="match status" value="1"/>
</dbReference>
<dbReference type="RefSeq" id="WP_263051443.1">
    <property type="nucleotide sequence ID" value="NZ_CP106735.1"/>
</dbReference>
<dbReference type="Proteomes" id="UP001062165">
    <property type="component" value="Chromosome"/>
</dbReference>
<feature type="domain" description="Secretion system C-terminal sorting" evidence="1">
    <location>
        <begin position="451"/>
        <end position="516"/>
    </location>
</feature>
<dbReference type="Gene3D" id="2.160.20.10">
    <property type="entry name" value="Single-stranded right-handed beta-helix, Pectin lyase-like"/>
    <property type="match status" value="1"/>
</dbReference>
<dbReference type="InterPro" id="IPR011050">
    <property type="entry name" value="Pectin_lyase_fold/virulence"/>
</dbReference>
<proteinExistence type="predicted"/>
<reference evidence="2" key="1">
    <citation type="submission" date="2022-10" db="EMBL/GenBank/DDBJ databases">
        <title>Comparative genomics and taxonomic characterization of three novel marine species of genus Reichenbachiella exhibiting antioxidant and polysaccharide degradation activities.</title>
        <authorList>
            <person name="Muhammad N."/>
            <person name="Lee Y.-J."/>
            <person name="Ko J."/>
            <person name="Kim S.-G."/>
        </authorList>
    </citation>
    <scope>NUCLEOTIDE SEQUENCE</scope>
    <source>
        <strain evidence="2">Wsw4-B4</strain>
    </source>
</reference>
<organism evidence="2 3">
    <name type="scientific">Reichenbachiella carrageenanivorans</name>
    <dbReference type="NCBI Taxonomy" id="2979869"/>
    <lineage>
        <taxon>Bacteria</taxon>
        <taxon>Pseudomonadati</taxon>
        <taxon>Bacteroidota</taxon>
        <taxon>Cytophagia</taxon>
        <taxon>Cytophagales</taxon>
        <taxon>Reichenbachiellaceae</taxon>
        <taxon>Reichenbachiella</taxon>
    </lineage>
</organism>
<dbReference type="InterPro" id="IPR013783">
    <property type="entry name" value="Ig-like_fold"/>
</dbReference>
<evidence type="ECO:0000313" key="2">
    <source>
        <dbReference type="EMBL" id="UXX79712.1"/>
    </source>
</evidence>
<dbReference type="InterPro" id="IPR012334">
    <property type="entry name" value="Pectin_lyas_fold"/>
</dbReference>
<dbReference type="NCBIfam" id="TIGR04183">
    <property type="entry name" value="Por_Secre_tail"/>
    <property type="match status" value="1"/>
</dbReference>
<evidence type="ECO:0000313" key="3">
    <source>
        <dbReference type="Proteomes" id="UP001062165"/>
    </source>
</evidence>
<protein>
    <submittedName>
        <fullName evidence="2">T9SS type A sorting domain-containing protein</fullName>
    </submittedName>
</protein>